<keyword evidence="5 6" id="KW-0472">Membrane</keyword>
<evidence type="ECO:0000256" key="5">
    <source>
        <dbReference type="ARBA" id="ARBA00023136"/>
    </source>
</evidence>
<keyword evidence="4 6" id="KW-1133">Transmembrane helix</keyword>
<dbReference type="Proteomes" id="UP001597371">
    <property type="component" value="Unassembled WGS sequence"/>
</dbReference>
<feature type="transmembrane region" description="Helical" evidence="6">
    <location>
        <begin position="137"/>
        <end position="160"/>
    </location>
</feature>
<dbReference type="InterPro" id="IPR051311">
    <property type="entry name" value="DedA_domain"/>
</dbReference>
<sequence length="206" mass="22566">MDQFVKSLMEDFGAFGIALLMFLENIFPPIPSEIIMPLAGYQAATGQMSIVSVLVAGTIGSLLGIIPWYFLGYFFGKQRIMALAARWGRWMTMTPKDVDTADGWFRRHGYWAVFLGRLVPTVRTLISVPAGLARMPFALFLAFSAIGTAIWTAGLALAGYLLGQNYELIDAYVGPVSNAVIIGIVALYIYRVVTFKPAPARDDGRA</sequence>
<name>A0ABW5CNP9_9HYPH</name>
<evidence type="ECO:0000256" key="1">
    <source>
        <dbReference type="ARBA" id="ARBA00004651"/>
    </source>
</evidence>
<dbReference type="RefSeq" id="WP_209736990.1">
    <property type="nucleotide sequence ID" value="NZ_CP072611.1"/>
</dbReference>
<feature type="domain" description="VTT" evidence="7">
    <location>
        <begin position="30"/>
        <end position="160"/>
    </location>
</feature>
<accession>A0ABW5CNP9</accession>
<proteinExistence type="predicted"/>
<evidence type="ECO:0000313" key="8">
    <source>
        <dbReference type="EMBL" id="MFD2237388.1"/>
    </source>
</evidence>
<keyword evidence="2" id="KW-1003">Cell membrane</keyword>
<keyword evidence="3 6" id="KW-0812">Transmembrane</keyword>
<evidence type="ECO:0000259" key="7">
    <source>
        <dbReference type="Pfam" id="PF09335"/>
    </source>
</evidence>
<dbReference type="PANTHER" id="PTHR42709">
    <property type="entry name" value="ALKALINE PHOSPHATASE LIKE PROTEIN"/>
    <property type="match status" value="1"/>
</dbReference>
<protein>
    <submittedName>
        <fullName evidence="8">DedA family protein</fullName>
    </submittedName>
</protein>
<organism evidence="8 9">
    <name type="scientific">Aureimonas populi</name>
    <dbReference type="NCBI Taxonomy" id="1701758"/>
    <lineage>
        <taxon>Bacteria</taxon>
        <taxon>Pseudomonadati</taxon>
        <taxon>Pseudomonadota</taxon>
        <taxon>Alphaproteobacteria</taxon>
        <taxon>Hyphomicrobiales</taxon>
        <taxon>Aurantimonadaceae</taxon>
        <taxon>Aureimonas</taxon>
    </lineage>
</organism>
<dbReference type="Pfam" id="PF09335">
    <property type="entry name" value="VTT_dom"/>
    <property type="match status" value="1"/>
</dbReference>
<dbReference type="InterPro" id="IPR032816">
    <property type="entry name" value="VTT_dom"/>
</dbReference>
<gene>
    <name evidence="8" type="ORF">ACFSKQ_07905</name>
</gene>
<feature type="transmembrane region" description="Helical" evidence="6">
    <location>
        <begin position="12"/>
        <end position="30"/>
    </location>
</feature>
<feature type="transmembrane region" description="Helical" evidence="6">
    <location>
        <begin position="50"/>
        <end position="71"/>
    </location>
</feature>
<dbReference type="EMBL" id="JBHUIJ010000008">
    <property type="protein sequence ID" value="MFD2237388.1"/>
    <property type="molecule type" value="Genomic_DNA"/>
</dbReference>
<comment type="caution">
    <text evidence="8">The sequence shown here is derived from an EMBL/GenBank/DDBJ whole genome shotgun (WGS) entry which is preliminary data.</text>
</comment>
<evidence type="ECO:0000256" key="2">
    <source>
        <dbReference type="ARBA" id="ARBA00022475"/>
    </source>
</evidence>
<feature type="transmembrane region" description="Helical" evidence="6">
    <location>
        <begin position="172"/>
        <end position="190"/>
    </location>
</feature>
<evidence type="ECO:0000256" key="6">
    <source>
        <dbReference type="SAM" id="Phobius"/>
    </source>
</evidence>
<evidence type="ECO:0000256" key="4">
    <source>
        <dbReference type="ARBA" id="ARBA00022989"/>
    </source>
</evidence>
<evidence type="ECO:0000313" key="9">
    <source>
        <dbReference type="Proteomes" id="UP001597371"/>
    </source>
</evidence>
<comment type="subcellular location">
    <subcellularLocation>
        <location evidence="1">Cell membrane</location>
        <topology evidence="1">Multi-pass membrane protein</topology>
    </subcellularLocation>
</comment>
<reference evidence="9" key="1">
    <citation type="journal article" date="2019" name="Int. J. Syst. Evol. Microbiol.">
        <title>The Global Catalogue of Microorganisms (GCM) 10K type strain sequencing project: providing services to taxonomists for standard genome sequencing and annotation.</title>
        <authorList>
            <consortium name="The Broad Institute Genomics Platform"/>
            <consortium name="The Broad Institute Genome Sequencing Center for Infectious Disease"/>
            <person name="Wu L."/>
            <person name="Ma J."/>
        </authorList>
    </citation>
    <scope>NUCLEOTIDE SEQUENCE [LARGE SCALE GENOMIC DNA]</scope>
    <source>
        <strain evidence="9">ZS-35-S2</strain>
    </source>
</reference>
<keyword evidence="9" id="KW-1185">Reference proteome</keyword>
<evidence type="ECO:0000256" key="3">
    <source>
        <dbReference type="ARBA" id="ARBA00022692"/>
    </source>
</evidence>
<dbReference type="PANTHER" id="PTHR42709:SF6">
    <property type="entry name" value="UNDECAPRENYL PHOSPHATE TRANSPORTER A"/>
    <property type="match status" value="1"/>
</dbReference>